<accession>A0A7J6T2P2</accession>
<comment type="caution">
    <text evidence="2">The sequence shown here is derived from an EMBL/GenBank/DDBJ whole genome shotgun (WGS) entry which is preliminary data.</text>
</comment>
<protein>
    <recommendedName>
        <fullName evidence="4">Secreted protein</fullName>
    </recommendedName>
</protein>
<evidence type="ECO:0000313" key="2">
    <source>
        <dbReference type="EMBL" id="KAF4739271.1"/>
    </source>
</evidence>
<feature type="signal peptide" evidence="1">
    <location>
        <begin position="1"/>
        <end position="19"/>
    </location>
</feature>
<dbReference type="EMBL" id="JABANO010014036">
    <property type="protein sequence ID" value="KAF4739271.1"/>
    <property type="molecule type" value="Genomic_DNA"/>
</dbReference>
<dbReference type="AlphaFoldDB" id="A0A7J6T2P2"/>
<sequence>MWFVGEVVVLASLAEAAHATAGAVLILANCCVPGMTAGRAMTWQCDGRFTKTLQVLRWKGLPASYIYWYEFACASRMRDPAELSPVLFHPLFFPHPVEQEQRL</sequence>
<evidence type="ECO:0008006" key="4">
    <source>
        <dbReference type="Google" id="ProtNLM"/>
    </source>
</evidence>
<gene>
    <name evidence="2" type="ORF">FOZ63_030588</name>
</gene>
<keyword evidence="1" id="KW-0732">Signal</keyword>
<dbReference type="Proteomes" id="UP000553632">
    <property type="component" value="Unassembled WGS sequence"/>
</dbReference>
<feature type="chain" id="PRO_5029453779" description="Secreted protein" evidence="1">
    <location>
        <begin position="20"/>
        <end position="103"/>
    </location>
</feature>
<proteinExistence type="predicted"/>
<evidence type="ECO:0000313" key="3">
    <source>
        <dbReference type="Proteomes" id="UP000553632"/>
    </source>
</evidence>
<keyword evidence="3" id="KW-1185">Reference proteome</keyword>
<name>A0A7J6T2P2_PEROL</name>
<reference evidence="2 3" key="1">
    <citation type="submission" date="2020-04" db="EMBL/GenBank/DDBJ databases">
        <title>Perkinsus olseni comparative genomics.</title>
        <authorList>
            <person name="Bogema D.R."/>
        </authorList>
    </citation>
    <scope>NUCLEOTIDE SEQUENCE [LARGE SCALE GENOMIC DNA]</scope>
    <source>
        <strain evidence="2 3">ATCC PRA-207</strain>
    </source>
</reference>
<evidence type="ECO:0000256" key="1">
    <source>
        <dbReference type="SAM" id="SignalP"/>
    </source>
</evidence>
<organism evidence="2 3">
    <name type="scientific">Perkinsus olseni</name>
    <name type="common">Perkinsus atlanticus</name>
    <dbReference type="NCBI Taxonomy" id="32597"/>
    <lineage>
        <taxon>Eukaryota</taxon>
        <taxon>Sar</taxon>
        <taxon>Alveolata</taxon>
        <taxon>Perkinsozoa</taxon>
        <taxon>Perkinsea</taxon>
        <taxon>Perkinsida</taxon>
        <taxon>Perkinsidae</taxon>
        <taxon>Perkinsus</taxon>
    </lineage>
</organism>